<dbReference type="Proteomes" id="UP000184267">
    <property type="component" value="Unassembled WGS sequence"/>
</dbReference>
<evidence type="ECO:0000256" key="1">
    <source>
        <dbReference type="SAM" id="MobiDB-lite"/>
    </source>
</evidence>
<keyword evidence="3" id="KW-1185">Reference proteome</keyword>
<accession>A0A1M2VBZ0</accession>
<feature type="non-terminal residue" evidence="2">
    <location>
        <position position="626"/>
    </location>
</feature>
<gene>
    <name evidence="2" type="ORF">TRAPUB_4176</name>
</gene>
<reference evidence="2 3" key="1">
    <citation type="submission" date="2016-10" db="EMBL/GenBank/DDBJ databases">
        <title>Genome sequence of the basidiomycete white-rot fungus Trametes pubescens.</title>
        <authorList>
            <person name="Makela M.R."/>
            <person name="Granchi Z."/>
            <person name="Peng M."/>
            <person name="De Vries R.P."/>
            <person name="Grigoriev I."/>
            <person name="Riley R."/>
            <person name="Hilden K."/>
        </authorList>
    </citation>
    <scope>NUCLEOTIDE SEQUENCE [LARGE SCALE GENOMIC DNA]</scope>
    <source>
        <strain evidence="2 3">FBCC735</strain>
    </source>
</reference>
<comment type="caution">
    <text evidence="2">The sequence shown here is derived from an EMBL/GenBank/DDBJ whole genome shotgun (WGS) entry which is preliminary data.</text>
</comment>
<proteinExistence type="predicted"/>
<feature type="compositionally biased region" description="Low complexity" evidence="1">
    <location>
        <begin position="584"/>
        <end position="593"/>
    </location>
</feature>
<organism evidence="2 3">
    <name type="scientific">Trametes pubescens</name>
    <name type="common">White-rot fungus</name>
    <dbReference type="NCBI Taxonomy" id="154538"/>
    <lineage>
        <taxon>Eukaryota</taxon>
        <taxon>Fungi</taxon>
        <taxon>Dikarya</taxon>
        <taxon>Basidiomycota</taxon>
        <taxon>Agaricomycotina</taxon>
        <taxon>Agaricomycetes</taxon>
        <taxon>Polyporales</taxon>
        <taxon>Polyporaceae</taxon>
        <taxon>Trametes</taxon>
    </lineage>
</organism>
<protein>
    <submittedName>
        <fullName evidence="2">Uncharacterized protein</fullName>
    </submittedName>
</protein>
<name>A0A1M2VBZ0_TRAPU</name>
<dbReference type="AlphaFoldDB" id="A0A1M2VBZ0"/>
<sequence>MSFKISLKSAPERPWITTTTNGLPSLDHILSTLIKNATAKVGDQRLNATGEIVHDMLFVVYSDSNALVTTIAFKAYLRQFIQTALSPPGMDNITITNFLLASATGRRPSVSYLLPNGPPLPCPLWHVYIGGTELGSVTKAHVLATWWNAFATPELRDVYNLDVLASAESDVHRPTHIALDWHFRTSQSTPPHLTLHTVVPSIESLTPDILLYVEYVSTIEAERVSFKEWDVYVEVVAPLPAPAGAPPHAPAGLSGAGQPIVPPGQVGLAAPVPPTMVPQVAAAPVPPTVVLQVAAAPAPPAVVPQVAAAPAPPAVVPQVVATAALQPHIVAHTFIREFDLLWFRATGHRPGTAPRLRVDNPAIENTQGLDATLRFWLTFHRWWDTLLQRRQKVPVFSKASILENSDYILVHKECLSGIRIRGGVRYFDMAKFAFALFLITWCDYLSMLAQVNTKPMKTRSELDLLYRVNLKIVHSDTGLPSLKPGPLAVVCLDVDAVDEIIIAIQEDTAARLRLQPISPIWLFPEKPLTIQAEVIFKHVYEEYAASSPPEAVTPVPAPKPSTSGDGGFLEEAITDGDGDGDDSGPGATGATTSNDPNTAMAKSELDRYLSGEGGPGLLRDPLAWWK</sequence>
<evidence type="ECO:0000313" key="2">
    <source>
        <dbReference type="EMBL" id="OJT05036.1"/>
    </source>
</evidence>
<feature type="compositionally biased region" description="Acidic residues" evidence="1">
    <location>
        <begin position="572"/>
        <end position="582"/>
    </location>
</feature>
<dbReference type="EMBL" id="MNAD01001494">
    <property type="protein sequence ID" value="OJT05036.1"/>
    <property type="molecule type" value="Genomic_DNA"/>
</dbReference>
<feature type="region of interest" description="Disordered" evidence="1">
    <location>
        <begin position="547"/>
        <end position="626"/>
    </location>
</feature>
<evidence type="ECO:0000313" key="3">
    <source>
        <dbReference type="Proteomes" id="UP000184267"/>
    </source>
</evidence>